<accession>A0ABR6ESB8</accession>
<dbReference type="InterPro" id="IPR006016">
    <property type="entry name" value="UspA"/>
</dbReference>
<organism evidence="3 4">
    <name type="scientific">Pedobacter gandavensis</name>
    <dbReference type="NCBI Taxonomy" id="2679963"/>
    <lineage>
        <taxon>Bacteria</taxon>
        <taxon>Pseudomonadati</taxon>
        <taxon>Bacteroidota</taxon>
        <taxon>Sphingobacteriia</taxon>
        <taxon>Sphingobacteriales</taxon>
        <taxon>Sphingobacteriaceae</taxon>
        <taxon>Pedobacter</taxon>
    </lineage>
</organism>
<name>A0ABR6ESB8_9SPHI</name>
<evidence type="ECO:0000256" key="1">
    <source>
        <dbReference type="ARBA" id="ARBA00008791"/>
    </source>
</evidence>
<dbReference type="PANTHER" id="PTHR46268">
    <property type="entry name" value="STRESS RESPONSE PROTEIN NHAX"/>
    <property type="match status" value="1"/>
</dbReference>
<feature type="domain" description="UspA" evidence="2">
    <location>
        <begin position="83"/>
        <end position="225"/>
    </location>
</feature>
<proteinExistence type="inferred from homology"/>
<dbReference type="PRINTS" id="PR01438">
    <property type="entry name" value="UNVRSLSTRESS"/>
</dbReference>
<evidence type="ECO:0000259" key="2">
    <source>
        <dbReference type="Pfam" id="PF00582"/>
    </source>
</evidence>
<evidence type="ECO:0000313" key="3">
    <source>
        <dbReference type="EMBL" id="MBB2148155.1"/>
    </source>
</evidence>
<dbReference type="RefSeq" id="WP_182953796.1">
    <property type="nucleotide sequence ID" value="NZ_WNXC01000001.1"/>
</dbReference>
<comment type="similarity">
    <text evidence="1">Belongs to the universal stress protein A family.</text>
</comment>
<gene>
    <name evidence="3" type="ORF">GM920_04430</name>
</gene>
<keyword evidence="4" id="KW-1185">Reference proteome</keyword>
<sequence>METFFIKFKAGSLDLSAIITTAEQYRRFKVEMVTNEKDPIILDRSSKGNWEIVERGERTLSDADFQELERAIDHQLYKFYSGKHILVPTDFSESANNAALYAAGLSKQLKSTKITLYHSFESILIPVSTGFAPVGPGFTESAEGSSTKINALKEELEKEVLPETKVEARNDDRTLVPAINMLVQQLRAGMVVVGMTGKGKLARAIVGSNTIDLAKNCLAPLLVVPAGLTFKKIEKVVFACDLKEVLAFTPVHAIKTFVNALNASLLIFNVDPRKGDFDPDEMKQLTALHELWDDQKPEYHYIDHEDVVKGIIAFADEKGAQLVVTIPRVYGFIEGLFHQSVSKRLAYHTHLPLMFFRSGF</sequence>
<protein>
    <recommendedName>
        <fullName evidence="2">UspA domain-containing protein</fullName>
    </recommendedName>
</protein>
<dbReference type="CDD" id="cd00293">
    <property type="entry name" value="USP-like"/>
    <property type="match status" value="1"/>
</dbReference>
<comment type="caution">
    <text evidence="3">The sequence shown here is derived from an EMBL/GenBank/DDBJ whole genome shotgun (WGS) entry which is preliminary data.</text>
</comment>
<reference evidence="3 4" key="1">
    <citation type="submission" date="2019-11" db="EMBL/GenBank/DDBJ databases">
        <title>Description of Pedobacter sp. LMG 31462T.</title>
        <authorList>
            <person name="Carlier A."/>
            <person name="Qi S."/>
            <person name="Vandamme P."/>
        </authorList>
    </citation>
    <scope>NUCLEOTIDE SEQUENCE [LARGE SCALE GENOMIC DNA]</scope>
    <source>
        <strain evidence="3 4">LMG 31462</strain>
    </source>
</reference>
<dbReference type="SUPFAM" id="SSF52402">
    <property type="entry name" value="Adenine nucleotide alpha hydrolases-like"/>
    <property type="match status" value="2"/>
</dbReference>
<dbReference type="EMBL" id="WNXC01000001">
    <property type="protein sequence ID" value="MBB2148155.1"/>
    <property type="molecule type" value="Genomic_DNA"/>
</dbReference>
<dbReference type="Proteomes" id="UP000636110">
    <property type="component" value="Unassembled WGS sequence"/>
</dbReference>
<dbReference type="InterPro" id="IPR006015">
    <property type="entry name" value="Universal_stress_UspA"/>
</dbReference>
<dbReference type="Pfam" id="PF00582">
    <property type="entry name" value="Usp"/>
    <property type="match status" value="1"/>
</dbReference>
<dbReference type="PANTHER" id="PTHR46268:SF6">
    <property type="entry name" value="UNIVERSAL STRESS PROTEIN UP12"/>
    <property type="match status" value="1"/>
</dbReference>
<evidence type="ECO:0000313" key="4">
    <source>
        <dbReference type="Proteomes" id="UP000636110"/>
    </source>
</evidence>
<dbReference type="Gene3D" id="3.40.50.620">
    <property type="entry name" value="HUPs"/>
    <property type="match status" value="2"/>
</dbReference>
<dbReference type="InterPro" id="IPR014729">
    <property type="entry name" value="Rossmann-like_a/b/a_fold"/>
</dbReference>